<evidence type="ECO:0000313" key="3">
    <source>
        <dbReference type="EMBL" id="OXA85726.1"/>
    </source>
</evidence>
<keyword evidence="5" id="KW-1185">Reference proteome</keyword>
<gene>
    <name evidence="3" type="ORF">B0A73_15965</name>
    <name evidence="2" type="ORF">IW18_01915</name>
</gene>
<sequence>MKKVLLVLIAACLLSCNSKKKEETTQTPSEEIMDVESTDSILGKVVVYEGLLPCANCEGIKTVLKIYQGDGTIESHKFELTSVYKGKSEKKFIEKGSYNTERGLGNDPDGTIYVLNFETPNSAQTFYGYYSASPDKVFLLNNKREKIKSKLDYSLTLNE</sequence>
<reference evidence="2 4" key="1">
    <citation type="submission" date="2015-01" db="EMBL/GenBank/DDBJ databases">
        <title>Genome of Flavobacterium hibernum DSM 12611.</title>
        <authorList>
            <person name="Stropko S.J."/>
            <person name="Pipes S.E."/>
            <person name="Newman J.D."/>
        </authorList>
    </citation>
    <scope>NUCLEOTIDE SEQUENCE [LARGE SCALE GENOMIC DNA]</scope>
    <source>
        <strain evidence="2 4">DSM 12611</strain>
    </source>
</reference>
<evidence type="ECO:0000313" key="2">
    <source>
        <dbReference type="EMBL" id="KIO54781.1"/>
    </source>
</evidence>
<dbReference type="AlphaFoldDB" id="A0A0D0F528"/>
<feature type="signal peptide" evidence="1">
    <location>
        <begin position="1"/>
        <end position="20"/>
    </location>
</feature>
<dbReference type="Pfam" id="PF04170">
    <property type="entry name" value="NlpE"/>
    <property type="match status" value="1"/>
</dbReference>
<name>A0A0D0F528_9FLAO</name>
<keyword evidence="1" id="KW-0732">Signal</keyword>
<dbReference type="RefSeq" id="WP_041515866.1">
    <property type="nucleotide sequence ID" value="NZ_JPRK01000002.1"/>
</dbReference>
<accession>A0A0D0F528</accession>
<dbReference type="EMBL" id="MUGX01000021">
    <property type="protein sequence ID" value="OXA85726.1"/>
    <property type="molecule type" value="Genomic_DNA"/>
</dbReference>
<protein>
    <submittedName>
        <fullName evidence="3">Copper homeostasis protein</fullName>
    </submittedName>
</protein>
<comment type="caution">
    <text evidence="2">The sequence shown here is derived from an EMBL/GenBank/DDBJ whole genome shotgun (WGS) entry which is preliminary data.</text>
</comment>
<dbReference type="Proteomes" id="UP000032061">
    <property type="component" value="Unassembled WGS sequence"/>
</dbReference>
<evidence type="ECO:0000313" key="4">
    <source>
        <dbReference type="Proteomes" id="UP000032061"/>
    </source>
</evidence>
<dbReference type="EMBL" id="JPRK01000002">
    <property type="protein sequence ID" value="KIO54781.1"/>
    <property type="molecule type" value="Genomic_DNA"/>
</dbReference>
<organism evidence="2 4">
    <name type="scientific">Flavobacterium hibernum</name>
    <dbReference type="NCBI Taxonomy" id="37752"/>
    <lineage>
        <taxon>Bacteria</taxon>
        <taxon>Pseudomonadati</taxon>
        <taxon>Bacteroidota</taxon>
        <taxon>Flavobacteriia</taxon>
        <taxon>Flavobacteriales</taxon>
        <taxon>Flavobacteriaceae</taxon>
        <taxon>Flavobacterium</taxon>
    </lineage>
</organism>
<dbReference type="Proteomes" id="UP000198302">
    <property type="component" value="Unassembled WGS sequence"/>
</dbReference>
<feature type="chain" id="PRO_5002221726" evidence="1">
    <location>
        <begin position="21"/>
        <end position="159"/>
    </location>
</feature>
<dbReference type="Gene3D" id="2.40.128.640">
    <property type="match status" value="1"/>
</dbReference>
<evidence type="ECO:0000313" key="5">
    <source>
        <dbReference type="Proteomes" id="UP000198302"/>
    </source>
</evidence>
<reference evidence="3 5" key="2">
    <citation type="submission" date="2016-11" db="EMBL/GenBank/DDBJ databases">
        <title>Whole genomes of Flavobacteriaceae.</title>
        <authorList>
            <person name="Stine C."/>
            <person name="Li C."/>
            <person name="Tadesse D."/>
        </authorList>
    </citation>
    <scope>NUCLEOTIDE SEQUENCE [LARGE SCALE GENOMIC DNA]</scope>
    <source>
        <strain evidence="3 5">ATCC 51468</strain>
    </source>
</reference>
<dbReference type="OrthoDB" id="5348860at2"/>
<dbReference type="STRING" id="37752.IW18_01915"/>
<proteinExistence type="predicted"/>
<dbReference type="InterPro" id="IPR007298">
    <property type="entry name" value="Cu-R_lipoprotein_NlpE"/>
</dbReference>
<evidence type="ECO:0000256" key="1">
    <source>
        <dbReference type="SAM" id="SignalP"/>
    </source>
</evidence>